<dbReference type="AlphaFoldDB" id="A0A0M2UW18"/>
<evidence type="ECO:0000313" key="1">
    <source>
        <dbReference type="EMBL" id="KKO19770.1"/>
    </source>
</evidence>
<gene>
    <name evidence="1" type="ORF">BROFUL_01496</name>
</gene>
<name>A0A0M2UW18_9BACT</name>
<feature type="non-terminal residue" evidence="1">
    <location>
        <position position="23"/>
    </location>
</feature>
<reference evidence="1 2" key="1">
    <citation type="journal article" date="2013" name="BMC Microbiol.">
        <title>Identification of the type II cytochrome c maturation pathway in anammox bacteria by comparative genomics.</title>
        <authorList>
            <person name="Ferousi C."/>
            <person name="Speth D.R."/>
            <person name="Reimann J."/>
            <person name="Op den Camp H.J."/>
            <person name="Allen J.W."/>
            <person name="Keltjens J.T."/>
            <person name="Jetten M.S."/>
        </authorList>
    </citation>
    <scope>NUCLEOTIDE SEQUENCE [LARGE SCALE GENOMIC DNA]</scope>
    <source>
        <strain evidence="1">RU1</strain>
    </source>
</reference>
<dbReference type="EMBL" id="LAQJ01000155">
    <property type="protein sequence ID" value="KKO19770.1"/>
    <property type="molecule type" value="Genomic_DNA"/>
</dbReference>
<protein>
    <submittedName>
        <fullName evidence="1">Uncharacterized protein</fullName>
    </submittedName>
</protein>
<accession>A0A0M2UW18</accession>
<comment type="caution">
    <text evidence="1">The sequence shown here is derived from an EMBL/GenBank/DDBJ whole genome shotgun (WGS) entry which is preliminary data.</text>
</comment>
<proteinExistence type="predicted"/>
<evidence type="ECO:0000313" key="2">
    <source>
        <dbReference type="Proteomes" id="UP000034954"/>
    </source>
</evidence>
<organism evidence="1 2">
    <name type="scientific">Candidatus Brocadia fulgida</name>
    <dbReference type="NCBI Taxonomy" id="380242"/>
    <lineage>
        <taxon>Bacteria</taxon>
        <taxon>Pseudomonadati</taxon>
        <taxon>Planctomycetota</taxon>
        <taxon>Candidatus Brocadiia</taxon>
        <taxon>Candidatus Brocadiales</taxon>
        <taxon>Candidatus Brocadiaceae</taxon>
        <taxon>Candidatus Brocadia</taxon>
    </lineage>
</organism>
<sequence length="23" mass="2701">MKSISFSFDNFDLIINPFEFTGM</sequence>
<dbReference type="Proteomes" id="UP000034954">
    <property type="component" value="Unassembled WGS sequence"/>
</dbReference>
<keyword evidence="2" id="KW-1185">Reference proteome</keyword>